<dbReference type="EMBL" id="NKQK01000010">
    <property type="protein sequence ID" value="PSS19261.1"/>
    <property type="molecule type" value="Genomic_DNA"/>
</dbReference>
<protein>
    <submittedName>
        <fullName evidence="2">Serine carboxypeptidase-like</fullName>
    </submittedName>
</protein>
<dbReference type="FunCoup" id="A0A2R6R1Z2">
    <property type="interactions" value="3388"/>
</dbReference>
<dbReference type="Gene3D" id="3.40.50.1820">
    <property type="entry name" value="alpha/beta hydrolase"/>
    <property type="match status" value="1"/>
</dbReference>
<dbReference type="OrthoDB" id="443318at2759"/>
<name>A0A2R6R1Z2_ACTCC</name>
<reference evidence="2 3" key="1">
    <citation type="submission" date="2017-07" db="EMBL/GenBank/DDBJ databases">
        <title>An improved, manually edited Actinidia chinensis var. chinensis (kiwifruit) genome highlights the challenges associated with draft genomes and gene prediction in plants.</title>
        <authorList>
            <person name="Pilkington S."/>
            <person name="Crowhurst R."/>
            <person name="Hilario E."/>
            <person name="Nardozza S."/>
            <person name="Fraser L."/>
            <person name="Peng Y."/>
            <person name="Gunaseelan K."/>
            <person name="Simpson R."/>
            <person name="Tahir J."/>
            <person name="Deroles S."/>
            <person name="Templeton K."/>
            <person name="Luo Z."/>
            <person name="Davy M."/>
            <person name="Cheng C."/>
            <person name="Mcneilage M."/>
            <person name="Scaglione D."/>
            <person name="Liu Y."/>
            <person name="Zhang Q."/>
            <person name="Datson P."/>
            <person name="De Silva N."/>
            <person name="Gardiner S."/>
            <person name="Bassett H."/>
            <person name="Chagne D."/>
            <person name="Mccallum J."/>
            <person name="Dzierzon H."/>
            <person name="Deng C."/>
            <person name="Wang Y.-Y."/>
            <person name="Barron N."/>
            <person name="Manako K."/>
            <person name="Bowen J."/>
            <person name="Foster T."/>
            <person name="Erridge Z."/>
            <person name="Tiffin H."/>
            <person name="Waite C."/>
            <person name="Davies K."/>
            <person name="Grierson E."/>
            <person name="Laing W."/>
            <person name="Kirk R."/>
            <person name="Chen X."/>
            <person name="Wood M."/>
            <person name="Montefiori M."/>
            <person name="Brummell D."/>
            <person name="Schwinn K."/>
            <person name="Catanach A."/>
            <person name="Fullerton C."/>
            <person name="Li D."/>
            <person name="Meiyalaghan S."/>
            <person name="Nieuwenhuizen N."/>
            <person name="Read N."/>
            <person name="Prakash R."/>
            <person name="Hunter D."/>
            <person name="Zhang H."/>
            <person name="Mckenzie M."/>
            <person name="Knabel M."/>
            <person name="Harris A."/>
            <person name="Allan A."/>
            <person name="Chen A."/>
            <person name="Janssen B."/>
            <person name="Plunkett B."/>
            <person name="Dwamena C."/>
            <person name="Voogd C."/>
            <person name="Leif D."/>
            <person name="Lafferty D."/>
            <person name="Souleyre E."/>
            <person name="Varkonyi-Gasic E."/>
            <person name="Gambi F."/>
            <person name="Hanley J."/>
            <person name="Yao J.-L."/>
            <person name="Cheung J."/>
            <person name="David K."/>
            <person name="Warren B."/>
            <person name="Marsh K."/>
            <person name="Snowden K."/>
            <person name="Lin-Wang K."/>
            <person name="Brian L."/>
            <person name="Martinez-Sanchez M."/>
            <person name="Wang M."/>
            <person name="Ileperuma N."/>
            <person name="Macnee N."/>
            <person name="Campin R."/>
            <person name="Mcatee P."/>
            <person name="Drummond R."/>
            <person name="Espley R."/>
            <person name="Ireland H."/>
            <person name="Wu R."/>
            <person name="Atkinson R."/>
            <person name="Karunairetnam S."/>
            <person name="Bulley S."/>
            <person name="Chunkath S."/>
            <person name="Hanley Z."/>
            <person name="Storey R."/>
            <person name="Thrimawithana A."/>
            <person name="Thomson S."/>
            <person name="David C."/>
            <person name="Testolin R."/>
        </authorList>
    </citation>
    <scope>NUCLEOTIDE SEQUENCE [LARGE SCALE GENOMIC DNA]</scope>
    <source>
        <strain evidence="3">cv. Red5</strain>
        <tissue evidence="2">Young leaf</tissue>
    </source>
</reference>
<dbReference type="GO" id="GO:0006508">
    <property type="term" value="P:proteolysis"/>
    <property type="evidence" value="ECO:0007669"/>
    <property type="project" value="InterPro"/>
</dbReference>
<keyword evidence="2" id="KW-0378">Hydrolase</keyword>
<dbReference type="FunFam" id="3.40.50.12670:FF:000002">
    <property type="entry name" value="Carboxypeptidase"/>
    <property type="match status" value="1"/>
</dbReference>
<gene>
    <name evidence="2" type="ORF">CEY00_Acc11305</name>
</gene>
<evidence type="ECO:0000313" key="2">
    <source>
        <dbReference type="EMBL" id="PSS19261.1"/>
    </source>
</evidence>
<comment type="caution">
    <text evidence="2">The sequence shown here is derived from an EMBL/GenBank/DDBJ whole genome shotgun (WGS) entry which is preliminary data.</text>
</comment>
<proteinExistence type="inferred from homology"/>
<organism evidence="2 3">
    <name type="scientific">Actinidia chinensis var. chinensis</name>
    <name type="common">Chinese soft-hair kiwi</name>
    <dbReference type="NCBI Taxonomy" id="1590841"/>
    <lineage>
        <taxon>Eukaryota</taxon>
        <taxon>Viridiplantae</taxon>
        <taxon>Streptophyta</taxon>
        <taxon>Embryophyta</taxon>
        <taxon>Tracheophyta</taxon>
        <taxon>Spermatophyta</taxon>
        <taxon>Magnoliopsida</taxon>
        <taxon>eudicotyledons</taxon>
        <taxon>Gunneridae</taxon>
        <taxon>Pentapetalae</taxon>
        <taxon>asterids</taxon>
        <taxon>Ericales</taxon>
        <taxon>Actinidiaceae</taxon>
        <taxon>Actinidia</taxon>
    </lineage>
</organism>
<dbReference type="InterPro" id="IPR001563">
    <property type="entry name" value="Peptidase_S10"/>
</dbReference>
<dbReference type="GO" id="GO:0016747">
    <property type="term" value="F:acyltransferase activity, transferring groups other than amino-acyl groups"/>
    <property type="evidence" value="ECO:0007669"/>
    <property type="project" value="TreeGrafter"/>
</dbReference>
<dbReference type="PANTHER" id="PTHR11802">
    <property type="entry name" value="SERINE PROTEASE FAMILY S10 SERINE CARBOXYPEPTIDASE"/>
    <property type="match status" value="1"/>
</dbReference>
<dbReference type="GO" id="GO:0019748">
    <property type="term" value="P:secondary metabolic process"/>
    <property type="evidence" value="ECO:0007669"/>
    <property type="project" value="TreeGrafter"/>
</dbReference>
<dbReference type="Pfam" id="PF00450">
    <property type="entry name" value="Peptidase_S10"/>
    <property type="match status" value="1"/>
</dbReference>
<keyword evidence="2" id="KW-0645">Protease</keyword>
<evidence type="ECO:0000313" key="3">
    <source>
        <dbReference type="Proteomes" id="UP000241394"/>
    </source>
</evidence>
<dbReference type="GO" id="GO:0004185">
    <property type="term" value="F:serine-type carboxypeptidase activity"/>
    <property type="evidence" value="ECO:0007669"/>
    <property type="project" value="InterPro"/>
</dbReference>
<sequence length="489" mass="55358">MEPVETEASSSQNQLLKKSCICSFNWIRWVHTQLLLILLLSAQAVLGGRVVKYLPGFDGELPFKLETGYISVGDSELFYYFIESEGNPQEDPLFLWLTGGPGCTAFSGLIYEVGPMEYDIENYSGGLPKLRYYPYARTKTASMIFLDAPVGTGFSYSRTKEGWSTSDTKSSEESYQFLRKWLVEHPQFLSVQLYIGGDSYAGLTVPLITKKIIDGNDHKAEPYMNIKGYLAGSPLTDRLGDGNSKIEYANRMALISDEIYENAKRSCNENYVNVDPANTACIEVLGDAQKCLKDLSDKDFLKPKCDLSSSDHEGYPDRRSLEEGATGFLLEPSMNRKPYCTNYKLTHNNIWANDDSVQEALHVRKGTVPKWERCNNSLSYTGDVSNVVPVHKELSRSSLEVLVESGDHDISVPYVGTLKWIKSLNLTLVDKWRPWFVDNQVAGYTTKYSEEQGYRLTFATVKGAGHPAPEYYRKECYHLFDRWVHYRPV</sequence>
<keyword evidence="3" id="KW-1185">Reference proteome</keyword>
<dbReference type="PANTHER" id="PTHR11802:SF377">
    <property type="entry name" value="SERINE CARBOXYPEPTIDASE-LIKE 18"/>
    <property type="match status" value="1"/>
</dbReference>
<keyword evidence="2" id="KW-0121">Carboxypeptidase</keyword>
<dbReference type="InParanoid" id="A0A2R6R1Z2"/>
<dbReference type="Gene3D" id="3.40.50.12670">
    <property type="match status" value="1"/>
</dbReference>
<dbReference type="FunFam" id="3.40.50.1820:FF:000072">
    <property type="entry name" value="Serine carboxypeptidase-like 19"/>
    <property type="match status" value="1"/>
</dbReference>
<dbReference type="STRING" id="1590841.A0A2R6R1Z2"/>
<dbReference type="OMA" id="IGPMEFD"/>
<dbReference type="Gramene" id="PSS19261">
    <property type="protein sequence ID" value="PSS19261"/>
    <property type="gene ID" value="CEY00_Acc11305"/>
</dbReference>
<accession>A0A2R6R1Z2</accession>
<comment type="similarity">
    <text evidence="1">Belongs to the peptidase S10 family.</text>
</comment>
<evidence type="ECO:0000256" key="1">
    <source>
        <dbReference type="ARBA" id="ARBA00009431"/>
    </source>
</evidence>
<reference evidence="3" key="2">
    <citation type="journal article" date="2018" name="BMC Genomics">
        <title>A manually annotated Actinidia chinensis var. chinensis (kiwifruit) genome highlights the challenges associated with draft genomes and gene prediction in plants.</title>
        <authorList>
            <person name="Pilkington S.M."/>
            <person name="Crowhurst R."/>
            <person name="Hilario E."/>
            <person name="Nardozza S."/>
            <person name="Fraser L."/>
            <person name="Peng Y."/>
            <person name="Gunaseelan K."/>
            <person name="Simpson R."/>
            <person name="Tahir J."/>
            <person name="Deroles S.C."/>
            <person name="Templeton K."/>
            <person name="Luo Z."/>
            <person name="Davy M."/>
            <person name="Cheng C."/>
            <person name="McNeilage M."/>
            <person name="Scaglione D."/>
            <person name="Liu Y."/>
            <person name="Zhang Q."/>
            <person name="Datson P."/>
            <person name="De Silva N."/>
            <person name="Gardiner S.E."/>
            <person name="Bassett H."/>
            <person name="Chagne D."/>
            <person name="McCallum J."/>
            <person name="Dzierzon H."/>
            <person name="Deng C."/>
            <person name="Wang Y.Y."/>
            <person name="Barron L."/>
            <person name="Manako K."/>
            <person name="Bowen J."/>
            <person name="Foster T.M."/>
            <person name="Erridge Z.A."/>
            <person name="Tiffin H."/>
            <person name="Waite C.N."/>
            <person name="Davies K.M."/>
            <person name="Grierson E.P."/>
            <person name="Laing W.A."/>
            <person name="Kirk R."/>
            <person name="Chen X."/>
            <person name="Wood M."/>
            <person name="Montefiori M."/>
            <person name="Brummell D.A."/>
            <person name="Schwinn K.E."/>
            <person name="Catanach A."/>
            <person name="Fullerton C."/>
            <person name="Li D."/>
            <person name="Meiyalaghan S."/>
            <person name="Nieuwenhuizen N."/>
            <person name="Read N."/>
            <person name="Prakash R."/>
            <person name="Hunter D."/>
            <person name="Zhang H."/>
            <person name="McKenzie M."/>
            <person name="Knabel M."/>
            <person name="Harris A."/>
            <person name="Allan A.C."/>
            <person name="Gleave A."/>
            <person name="Chen A."/>
            <person name="Janssen B.J."/>
            <person name="Plunkett B."/>
            <person name="Ampomah-Dwamena C."/>
            <person name="Voogd C."/>
            <person name="Leif D."/>
            <person name="Lafferty D."/>
            <person name="Souleyre E.J.F."/>
            <person name="Varkonyi-Gasic E."/>
            <person name="Gambi F."/>
            <person name="Hanley J."/>
            <person name="Yao J.L."/>
            <person name="Cheung J."/>
            <person name="David K.M."/>
            <person name="Warren B."/>
            <person name="Marsh K."/>
            <person name="Snowden K.C."/>
            <person name="Lin-Wang K."/>
            <person name="Brian L."/>
            <person name="Martinez-Sanchez M."/>
            <person name="Wang M."/>
            <person name="Ileperuma N."/>
            <person name="Macnee N."/>
            <person name="Campin R."/>
            <person name="McAtee P."/>
            <person name="Drummond R.S.M."/>
            <person name="Espley R.V."/>
            <person name="Ireland H.S."/>
            <person name="Wu R."/>
            <person name="Atkinson R.G."/>
            <person name="Karunairetnam S."/>
            <person name="Bulley S."/>
            <person name="Chunkath S."/>
            <person name="Hanley Z."/>
            <person name="Storey R."/>
            <person name="Thrimawithana A.H."/>
            <person name="Thomson S."/>
            <person name="David C."/>
            <person name="Testolin R."/>
            <person name="Huang H."/>
            <person name="Hellens R.P."/>
            <person name="Schaffer R.J."/>
        </authorList>
    </citation>
    <scope>NUCLEOTIDE SEQUENCE [LARGE SCALE GENOMIC DNA]</scope>
    <source>
        <strain evidence="3">cv. Red5</strain>
    </source>
</reference>
<dbReference type="SUPFAM" id="SSF53474">
    <property type="entry name" value="alpha/beta-Hydrolases"/>
    <property type="match status" value="1"/>
</dbReference>
<dbReference type="PRINTS" id="PR00724">
    <property type="entry name" value="CRBOXYPTASEC"/>
</dbReference>
<dbReference type="AlphaFoldDB" id="A0A2R6R1Z2"/>
<dbReference type="InterPro" id="IPR029058">
    <property type="entry name" value="AB_hydrolase_fold"/>
</dbReference>
<dbReference type="Proteomes" id="UP000241394">
    <property type="component" value="Chromosome LG10"/>
</dbReference>